<comment type="caution">
    <text evidence="3">The sequence shown here is derived from an EMBL/GenBank/DDBJ whole genome shotgun (WGS) entry which is preliminary data.</text>
</comment>
<feature type="compositionally biased region" description="Basic and acidic residues" evidence="1">
    <location>
        <begin position="311"/>
        <end position="323"/>
    </location>
</feature>
<feature type="compositionally biased region" description="Basic residues" evidence="1">
    <location>
        <begin position="325"/>
        <end position="335"/>
    </location>
</feature>
<sequence>MPAVQSKVVRPVAKSSITVNAARNTRASRDDGKENEPVRASRHHRSTQSQVKDHDGTPLRPLPLLFAHLDILSDNDEEDNAAYAPGDKDDDNEDNDAEYVQAAAAQDDDEDMPGLRSESDSEDDDEQPVRSTRVRRASAKQAQHLEDEEEAQARKIAKASKAAKKQRQQQEDPEPLEDTVFTSREVQLPTKKPKVLQQRDSRVPSIQPRAAAIEQAAAASRTQRGRTHEPSQDLRYIIARQDPTPSTSRHGVPRTSSPRRSGHGLTSHTFNNWQESFVAPGPVIGAEAPRPRSINGNVLPERLHLNLHHHTSDNQQHEPDLNHSRSSRPAHRLGRHGLNEHQSDIQPRRSRPALPRRLSYSHSRSRWPAQQPRHSRPVQRHQLSPSRSRSSSPITGNKRARSPADDLRETQAQKLNDHQGRSRAKDYDDITQELFRCLLATTDPFAEHLTEQEILTLSWGKACEELKVNMRMTPDIAKMILRRGSQMRGELKTKVRALVEIVFGFESGQNKKHVHKNRQIAEELKDGLGFCYNENPTSVAERKGLYKAKIIQKSVNVMWFNNRRDEGATHPEVFGPVFPKPAFALVLTAIECAIDEWATGIRTEVPFTAADYRSVYEEHLKCLNDFEKQTKDRSADIMGNILTRIHNIGRHHSGAQPIGPVVSTSALSRAAIDAALLEFQEDEETESDGENGERSD</sequence>
<feature type="compositionally biased region" description="Basic and acidic residues" evidence="1">
    <location>
        <begin position="27"/>
        <end position="39"/>
    </location>
</feature>
<organism evidence="3 4">
    <name type="scientific">Mycena alexandri</name>
    <dbReference type="NCBI Taxonomy" id="1745969"/>
    <lineage>
        <taxon>Eukaryota</taxon>
        <taxon>Fungi</taxon>
        <taxon>Dikarya</taxon>
        <taxon>Basidiomycota</taxon>
        <taxon>Agaricomycotina</taxon>
        <taxon>Agaricomycetes</taxon>
        <taxon>Agaricomycetidae</taxon>
        <taxon>Agaricales</taxon>
        <taxon>Marasmiineae</taxon>
        <taxon>Mycenaceae</taxon>
        <taxon>Mycena</taxon>
    </lineage>
</organism>
<feature type="compositionally biased region" description="Polar residues" evidence="1">
    <location>
        <begin position="15"/>
        <end position="25"/>
    </location>
</feature>
<reference evidence="3" key="1">
    <citation type="submission" date="2023-03" db="EMBL/GenBank/DDBJ databases">
        <title>Massive genome expansion in bonnet fungi (Mycena s.s.) driven by repeated elements and novel gene families across ecological guilds.</title>
        <authorList>
            <consortium name="Lawrence Berkeley National Laboratory"/>
            <person name="Harder C.B."/>
            <person name="Miyauchi S."/>
            <person name="Viragh M."/>
            <person name="Kuo A."/>
            <person name="Thoen E."/>
            <person name="Andreopoulos B."/>
            <person name="Lu D."/>
            <person name="Skrede I."/>
            <person name="Drula E."/>
            <person name="Henrissat B."/>
            <person name="Morin E."/>
            <person name="Kohler A."/>
            <person name="Barry K."/>
            <person name="LaButti K."/>
            <person name="Morin E."/>
            <person name="Salamov A."/>
            <person name="Lipzen A."/>
            <person name="Mereny Z."/>
            <person name="Hegedus B."/>
            <person name="Baldrian P."/>
            <person name="Stursova M."/>
            <person name="Weitz H."/>
            <person name="Taylor A."/>
            <person name="Grigoriev I.V."/>
            <person name="Nagy L.G."/>
            <person name="Martin F."/>
            <person name="Kauserud H."/>
        </authorList>
    </citation>
    <scope>NUCLEOTIDE SEQUENCE</scope>
    <source>
        <strain evidence="3">CBHHK200</strain>
    </source>
</reference>
<feature type="region of interest" description="Disordered" evidence="1">
    <location>
        <begin position="311"/>
        <end position="409"/>
    </location>
</feature>
<feature type="compositionally biased region" description="Low complexity" evidence="1">
    <location>
        <begin position="384"/>
        <end position="393"/>
    </location>
</feature>
<feature type="domain" description="DUF6532" evidence="2">
    <location>
        <begin position="432"/>
        <end position="626"/>
    </location>
</feature>
<dbReference type="Proteomes" id="UP001218188">
    <property type="component" value="Unassembled WGS sequence"/>
</dbReference>
<dbReference type="Pfam" id="PF20149">
    <property type="entry name" value="DUF6532"/>
    <property type="match status" value="1"/>
</dbReference>
<dbReference type="EMBL" id="JARJCM010000187">
    <property type="protein sequence ID" value="KAJ7023511.1"/>
    <property type="molecule type" value="Genomic_DNA"/>
</dbReference>
<keyword evidence="4" id="KW-1185">Reference proteome</keyword>
<dbReference type="InterPro" id="IPR045341">
    <property type="entry name" value="DUF6532"/>
</dbReference>
<proteinExistence type="predicted"/>
<evidence type="ECO:0000259" key="2">
    <source>
        <dbReference type="Pfam" id="PF20149"/>
    </source>
</evidence>
<feature type="compositionally biased region" description="Polar residues" evidence="1">
    <location>
        <begin position="243"/>
        <end position="271"/>
    </location>
</feature>
<evidence type="ECO:0000256" key="1">
    <source>
        <dbReference type="SAM" id="MobiDB-lite"/>
    </source>
</evidence>
<evidence type="ECO:0000313" key="4">
    <source>
        <dbReference type="Proteomes" id="UP001218188"/>
    </source>
</evidence>
<dbReference type="AlphaFoldDB" id="A0AAD6WTZ6"/>
<feature type="compositionally biased region" description="Basic residues" evidence="1">
    <location>
        <begin position="155"/>
        <end position="167"/>
    </location>
</feature>
<feature type="region of interest" description="Disordered" evidence="1">
    <location>
        <begin position="76"/>
        <end position="271"/>
    </location>
</feature>
<feature type="region of interest" description="Disordered" evidence="1">
    <location>
        <begin position="1"/>
        <end position="61"/>
    </location>
</feature>
<gene>
    <name evidence="3" type="ORF">C8F04DRAFT_1305012</name>
</gene>
<feature type="compositionally biased region" description="Acidic residues" evidence="1">
    <location>
        <begin position="88"/>
        <end position="97"/>
    </location>
</feature>
<feature type="compositionally biased region" description="Low complexity" evidence="1">
    <location>
        <begin position="210"/>
        <end position="219"/>
    </location>
</feature>
<name>A0AAD6WTZ6_9AGAR</name>
<protein>
    <recommendedName>
        <fullName evidence="2">DUF6532 domain-containing protein</fullName>
    </recommendedName>
</protein>
<evidence type="ECO:0000313" key="3">
    <source>
        <dbReference type="EMBL" id="KAJ7023511.1"/>
    </source>
</evidence>
<accession>A0AAD6WTZ6</accession>
<feature type="compositionally biased region" description="Basic and acidic residues" evidence="1">
    <location>
        <begin position="337"/>
        <end position="347"/>
    </location>
</feature>